<dbReference type="EMBL" id="AP018515">
    <property type="protein sequence ID" value="BBC78551.1"/>
    <property type="molecule type" value="Genomic_DNA"/>
</dbReference>
<keyword evidence="1" id="KW-0732">Signal</keyword>
<dbReference type="AlphaFoldDB" id="A0A2Z5ZDF6"/>
<gene>
    <name evidence="2" type="ORF">AcetOrient_orf00311</name>
</gene>
<feature type="chain" id="PRO_5016410319" evidence="1">
    <location>
        <begin position="43"/>
        <end position="167"/>
    </location>
</feature>
<dbReference type="KEGG" id="aot:AcetOri_orf00311"/>
<evidence type="ECO:0000256" key="1">
    <source>
        <dbReference type="SAM" id="SignalP"/>
    </source>
</evidence>
<dbReference type="Proteomes" id="UP000270034">
    <property type="component" value="Chromosome"/>
</dbReference>
<name>A0A2Z5ZDF6_9PROT</name>
<reference evidence="2 3" key="1">
    <citation type="submission" date="2018-02" db="EMBL/GenBank/DDBJ databases">
        <title>Acetobacter orientalis genome.</title>
        <authorList>
            <person name="Nakashima N."/>
            <person name="Tamura T."/>
        </authorList>
    </citation>
    <scope>NUCLEOTIDE SEQUENCE [LARGE SCALE GENOMIC DNA]</scope>
    <source>
        <strain evidence="2 3">FAN1</strain>
    </source>
</reference>
<organism evidence="2 3">
    <name type="scientific">Acetobacter orientalis</name>
    <dbReference type="NCBI Taxonomy" id="146474"/>
    <lineage>
        <taxon>Bacteria</taxon>
        <taxon>Pseudomonadati</taxon>
        <taxon>Pseudomonadota</taxon>
        <taxon>Alphaproteobacteria</taxon>
        <taxon>Acetobacterales</taxon>
        <taxon>Acetobacteraceae</taxon>
        <taxon>Acetobacter</taxon>
    </lineage>
</organism>
<feature type="signal peptide" evidence="1">
    <location>
        <begin position="1"/>
        <end position="42"/>
    </location>
</feature>
<sequence>MSLQNGVAFMFRAVCHKSCRPTLLAAFSALLLATVYTHVAFAGTFSVTDAKAETEISEVSRVYIDGKLAAIFKLDDKTREKTIKITTPVGRIDHTYTLCGEITIRTPEGRVETHEVSNDGLLHNPDNRRLYALGSNNFTEFFLLDPEAPSVAEHYPTHSNVCSMPVS</sequence>
<proteinExistence type="predicted"/>
<evidence type="ECO:0000313" key="2">
    <source>
        <dbReference type="EMBL" id="BBC78551.1"/>
    </source>
</evidence>
<evidence type="ECO:0000313" key="3">
    <source>
        <dbReference type="Proteomes" id="UP000270034"/>
    </source>
</evidence>
<accession>A0A2Z5ZDF6</accession>
<protein>
    <submittedName>
        <fullName evidence="2">Uncharacterized protein</fullName>
    </submittedName>
</protein>